<keyword evidence="3" id="KW-1185">Reference proteome</keyword>
<dbReference type="AlphaFoldDB" id="A0A225VGS7"/>
<feature type="region of interest" description="Disordered" evidence="1">
    <location>
        <begin position="1"/>
        <end position="181"/>
    </location>
</feature>
<evidence type="ECO:0008006" key="4">
    <source>
        <dbReference type="Google" id="ProtNLM"/>
    </source>
</evidence>
<feature type="compositionally biased region" description="Basic and acidic residues" evidence="1">
    <location>
        <begin position="14"/>
        <end position="26"/>
    </location>
</feature>
<comment type="caution">
    <text evidence="2">The sequence shown here is derived from an EMBL/GenBank/DDBJ whole genome shotgun (WGS) entry which is preliminary data.</text>
</comment>
<feature type="compositionally biased region" description="Low complexity" evidence="1">
    <location>
        <begin position="171"/>
        <end position="181"/>
    </location>
</feature>
<feature type="compositionally biased region" description="Polar residues" evidence="1">
    <location>
        <begin position="402"/>
        <end position="411"/>
    </location>
</feature>
<dbReference type="EMBL" id="NBNE01004917">
    <property type="protein sequence ID" value="OWZ04522.1"/>
    <property type="molecule type" value="Genomic_DNA"/>
</dbReference>
<protein>
    <recommendedName>
        <fullName evidence="4">Retrotransposon gag domain-containing protein</fullName>
    </recommendedName>
</protein>
<accession>A0A225VGS7</accession>
<feature type="region of interest" description="Disordered" evidence="1">
    <location>
        <begin position="402"/>
        <end position="421"/>
    </location>
</feature>
<feature type="region of interest" description="Disordered" evidence="1">
    <location>
        <begin position="649"/>
        <end position="675"/>
    </location>
</feature>
<evidence type="ECO:0000313" key="3">
    <source>
        <dbReference type="Proteomes" id="UP000198211"/>
    </source>
</evidence>
<dbReference type="Proteomes" id="UP000198211">
    <property type="component" value="Unassembled WGS sequence"/>
</dbReference>
<name>A0A225VGS7_9STRA</name>
<evidence type="ECO:0000313" key="2">
    <source>
        <dbReference type="EMBL" id="OWZ04522.1"/>
    </source>
</evidence>
<feature type="compositionally biased region" description="Basic and acidic residues" evidence="1">
    <location>
        <begin position="104"/>
        <end position="120"/>
    </location>
</feature>
<proteinExistence type="predicted"/>
<dbReference type="OrthoDB" id="121296at2759"/>
<reference evidence="3" key="1">
    <citation type="submission" date="2017-03" db="EMBL/GenBank/DDBJ databases">
        <title>Phytopthora megakarya and P. palmivora, two closely related causual agents of cacao black pod achieved similar genome size and gene model numbers by different mechanisms.</title>
        <authorList>
            <person name="Ali S."/>
            <person name="Shao J."/>
            <person name="Larry D.J."/>
            <person name="Kronmiller B."/>
            <person name="Shen D."/>
            <person name="Strem M.D."/>
            <person name="Melnick R.L."/>
            <person name="Guiltinan M.J."/>
            <person name="Tyler B.M."/>
            <person name="Meinhardt L.W."/>
            <person name="Bailey B.A."/>
        </authorList>
    </citation>
    <scope>NUCLEOTIDE SEQUENCE [LARGE SCALE GENOMIC DNA]</scope>
    <source>
        <strain evidence="3">zdho120</strain>
    </source>
</reference>
<gene>
    <name evidence="2" type="ORF">PHMEG_00023558</name>
</gene>
<sequence length="675" mass="76607">MVQDLWRDEDEQKEDEKPVRVKEETVPVKVEVPDTNVQSLNLDPPRTERLSATDIGGGDSQMSYEMTVKEEPTRSPSGFIPRYSGSESRRPDRPGFSWGWSQYHDTEVVKDPRVSVDKMKSRVGSESPNKKVTYRSPYETEGGKSPGSVRPPQPSPSNKGFAGMVSRSRLPGTGTSPGNSSGSFGASLADLSPIALSNVVSHVVKSLPQFFSDSATVEKARLFWNAFEANTEGLPDQSRLLVFSQKLKGREAERWWGNSSIRDFKTLKLRFHNHFLSRTADELWERLQTTKRERGESIEEWGDRVSELCDSLDYPDARMRYQLFRRGLRNKRCLATLDSSPACDIPEATEWLMFKDMHRPIEEEDEFLGDAKTPNAVASSQAALYALSLKVDAILNAQSQRQTHQDYYQSRSPRKRSPRINADMFPGRAKVETHFEKSGWVEALDYKDYDEGPEIDLEDSVFLCWDESLRKTATNDFRTVTKDVLPPERFLPLQTQTKPLLDSGHEEGISSTVEALKYGRLFSDAELDAMETCNPGQEESVLSASWVEAEKEEYSKELEDRLYPLDEVELLKRRARNAETQREPSLSEVASLLNLPLETLELTKKVSSGGRDSPNFWKEWFQEALAHSEEARRANRDFRKSSENVVASVVASSHEKNKQVKGVPKKRSIDPALYR</sequence>
<organism evidence="2 3">
    <name type="scientific">Phytophthora megakarya</name>
    <dbReference type="NCBI Taxonomy" id="4795"/>
    <lineage>
        <taxon>Eukaryota</taxon>
        <taxon>Sar</taxon>
        <taxon>Stramenopiles</taxon>
        <taxon>Oomycota</taxon>
        <taxon>Peronosporomycetes</taxon>
        <taxon>Peronosporales</taxon>
        <taxon>Peronosporaceae</taxon>
        <taxon>Phytophthora</taxon>
    </lineage>
</organism>
<evidence type="ECO:0000256" key="1">
    <source>
        <dbReference type="SAM" id="MobiDB-lite"/>
    </source>
</evidence>